<evidence type="ECO:0000313" key="1">
    <source>
        <dbReference type="EMBL" id="MBI3014215.1"/>
    </source>
</evidence>
<dbReference type="InterPro" id="IPR029058">
    <property type="entry name" value="AB_hydrolase_fold"/>
</dbReference>
<proteinExistence type="predicted"/>
<dbReference type="AlphaFoldDB" id="A0A932M030"/>
<sequence>RGILTAILDVTKVKVAAAEAIFAVIGVLADERINLGTTLTLSADQGPRIDRNALPVILVPGLTGDPTSIANIRTQLSNTGVYRPLPVTSFPGLKNGVLTNAGLLGAEFSRVRSTILANFIPTSINLPVDAVGFSAGSILSRQFVSTLLGANPAGVGSLTQIGPPNHGSILVKNREAAEEVVRTQVPATVRLLFPGATRVAAEVSTWPFFTLEEAGRFPGASDLAPNTQVLTALNNSLPFSTLNRQFVIAGTKSLSRELDDIFKETNDGLVSRNSASLDGLGGPPITDIPRDHFQLPRDAQTVAEVPKHLSDWYVVTDVTPGTITPGQATTFTITIMHNFNREARSLVAGLFDANATQIVSTAKSIPNTGLNTTQMTLDITSIAIPATAPRPISLVVASDADIGGITTADLPTQTPGDAKMNLVRVGQSSRVGIFQRVVAGKLMLVAIGPTGAQLDYVIPGVEPEAITLKFRNVRDLTIQYTGVSANFTPLNLVDRIVLRGSQPEFQTIILQLDTLVDNFGRQAVNHDLDIVDGVDAGGFICIASISSSQSPNLIEFLLGSFGFQLRDCPE</sequence>
<organism evidence="1 2">
    <name type="scientific">Tectimicrobiota bacterium</name>
    <dbReference type="NCBI Taxonomy" id="2528274"/>
    <lineage>
        <taxon>Bacteria</taxon>
        <taxon>Pseudomonadati</taxon>
        <taxon>Nitrospinota/Tectimicrobiota group</taxon>
        <taxon>Candidatus Tectimicrobiota</taxon>
    </lineage>
</organism>
<feature type="non-terminal residue" evidence="1">
    <location>
        <position position="1"/>
    </location>
</feature>
<dbReference type="Gene3D" id="3.40.50.1820">
    <property type="entry name" value="alpha/beta hydrolase"/>
    <property type="match status" value="1"/>
</dbReference>
<gene>
    <name evidence="1" type="ORF">HYY65_03910</name>
</gene>
<reference evidence="1" key="1">
    <citation type="submission" date="2020-07" db="EMBL/GenBank/DDBJ databases">
        <title>Huge and variable diversity of episymbiotic CPR bacteria and DPANN archaea in groundwater ecosystems.</title>
        <authorList>
            <person name="He C.Y."/>
            <person name="Keren R."/>
            <person name="Whittaker M."/>
            <person name="Farag I.F."/>
            <person name="Doudna J."/>
            <person name="Cate J.H.D."/>
            <person name="Banfield J.F."/>
        </authorList>
    </citation>
    <scope>NUCLEOTIDE SEQUENCE</scope>
    <source>
        <strain evidence="1">NC_groundwater_717_Ag_S-0.2um_59_8</strain>
    </source>
</reference>
<name>A0A932M030_UNCTE</name>
<accession>A0A932M030</accession>
<dbReference type="EMBL" id="JACPSX010000065">
    <property type="protein sequence ID" value="MBI3014215.1"/>
    <property type="molecule type" value="Genomic_DNA"/>
</dbReference>
<evidence type="ECO:0000313" key="2">
    <source>
        <dbReference type="Proteomes" id="UP000741360"/>
    </source>
</evidence>
<dbReference type="Proteomes" id="UP000741360">
    <property type="component" value="Unassembled WGS sequence"/>
</dbReference>
<protein>
    <submittedName>
        <fullName evidence="1">Uncharacterized protein</fullName>
    </submittedName>
</protein>
<comment type="caution">
    <text evidence="1">The sequence shown here is derived from an EMBL/GenBank/DDBJ whole genome shotgun (WGS) entry which is preliminary data.</text>
</comment>
<dbReference type="SUPFAM" id="SSF53474">
    <property type="entry name" value="alpha/beta-Hydrolases"/>
    <property type="match status" value="1"/>
</dbReference>